<feature type="transmembrane region" description="Helical" evidence="7">
    <location>
        <begin position="510"/>
        <end position="530"/>
    </location>
</feature>
<feature type="domain" description="Cation/H+ exchanger transmembrane" evidence="8">
    <location>
        <begin position="135"/>
        <end position="488"/>
    </location>
</feature>
<dbReference type="GO" id="GO:0015297">
    <property type="term" value="F:antiporter activity"/>
    <property type="evidence" value="ECO:0007669"/>
    <property type="project" value="InterPro"/>
</dbReference>
<feature type="transmembrane region" description="Helical" evidence="7">
    <location>
        <begin position="233"/>
        <end position="253"/>
    </location>
</feature>
<keyword evidence="4 7" id="KW-1133">Transmembrane helix</keyword>
<dbReference type="Proteomes" id="UP000708208">
    <property type="component" value="Unassembled WGS sequence"/>
</dbReference>
<dbReference type="PANTHER" id="PTHR31102:SF1">
    <property type="entry name" value="CATION_H+ EXCHANGER DOMAIN-CONTAINING PROTEIN"/>
    <property type="match status" value="1"/>
</dbReference>
<evidence type="ECO:0000256" key="6">
    <source>
        <dbReference type="SAM" id="MobiDB-lite"/>
    </source>
</evidence>
<dbReference type="OrthoDB" id="423807at2759"/>
<dbReference type="InterPro" id="IPR006153">
    <property type="entry name" value="Cation/H_exchanger_TM"/>
</dbReference>
<feature type="compositionally biased region" description="Basic and acidic residues" evidence="6">
    <location>
        <begin position="615"/>
        <end position="624"/>
    </location>
</feature>
<reference evidence="9" key="1">
    <citation type="submission" date="2021-06" db="EMBL/GenBank/DDBJ databases">
        <authorList>
            <person name="Hodson N. C."/>
            <person name="Mongue J. A."/>
            <person name="Jaron S. K."/>
        </authorList>
    </citation>
    <scope>NUCLEOTIDE SEQUENCE</scope>
</reference>
<proteinExistence type="inferred from homology"/>
<feature type="transmembrane region" description="Helical" evidence="7">
    <location>
        <begin position="401"/>
        <end position="421"/>
    </location>
</feature>
<feature type="region of interest" description="Disordered" evidence="6">
    <location>
        <begin position="590"/>
        <end position="624"/>
    </location>
</feature>
<feature type="transmembrane region" description="Helical" evidence="7">
    <location>
        <begin position="309"/>
        <end position="333"/>
    </location>
</feature>
<evidence type="ECO:0000256" key="1">
    <source>
        <dbReference type="ARBA" id="ARBA00004141"/>
    </source>
</evidence>
<dbReference type="Pfam" id="PF00999">
    <property type="entry name" value="Na_H_Exchanger"/>
    <property type="match status" value="1"/>
</dbReference>
<comment type="similarity">
    <text evidence="2">Belongs to the monovalent cation:proton antiporter 1 (CPA1) transporter (TC 2.A.36) family.</text>
</comment>
<keyword evidence="5 7" id="KW-0472">Membrane</keyword>
<evidence type="ECO:0000256" key="4">
    <source>
        <dbReference type="ARBA" id="ARBA00022989"/>
    </source>
</evidence>
<feature type="transmembrane region" description="Helical" evidence="7">
    <location>
        <begin position="174"/>
        <end position="192"/>
    </location>
</feature>
<feature type="transmembrane region" description="Helical" evidence="7">
    <location>
        <begin position="92"/>
        <end position="113"/>
    </location>
</feature>
<keyword evidence="10" id="KW-1185">Reference proteome</keyword>
<dbReference type="GO" id="GO:0016020">
    <property type="term" value="C:membrane"/>
    <property type="evidence" value="ECO:0007669"/>
    <property type="project" value="UniProtKB-SubCell"/>
</dbReference>
<feature type="compositionally biased region" description="Polar residues" evidence="6">
    <location>
        <begin position="21"/>
        <end position="33"/>
    </location>
</feature>
<evidence type="ECO:0000256" key="7">
    <source>
        <dbReference type="SAM" id="Phobius"/>
    </source>
</evidence>
<dbReference type="PANTHER" id="PTHR31102">
    <property type="match status" value="1"/>
</dbReference>
<organism evidence="9 10">
    <name type="scientific">Allacma fusca</name>
    <dbReference type="NCBI Taxonomy" id="39272"/>
    <lineage>
        <taxon>Eukaryota</taxon>
        <taxon>Metazoa</taxon>
        <taxon>Ecdysozoa</taxon>
        <taxon>Arthropoda</taxon>
        <taxon>Hexapoda</taxon>
        <taxon>Collembola</taxon>
        <taxon>Symphypleona</taxon>
        <taxon>Sminthuridae</taxon>
        <taxon>Allacma</taxon>
    </lineage>
</organism>
<feature type="transmembrane region" description="Helical" evidence="7">
    <location>
        <begin position="204"/>
        <end position="227"/>
    </location>
</feature>
<protein>
    <recommendedName>
        <fullName evidence="8">Cation/H+ exchanger transmembrane domain-containing protein</fullName>
    </recommendedName>
</protein>
<dbReference type="GO" id="GO:1902600">
    <property type="term" value="P:proton transmembrane transport"/>
    <property type="evidence" value="ECO:0007669"/>
    <property type="project" value="InterPro"/>
</dbReference>
<feature type="transmembrane region" description="Helical" evidence="7">
    <location>
        <begin position="368"/>
        <end position="389"/>
    </location>
</feature>
<name>A0A8J2LHW7_9HEXA</name>
<feature type="transmembrane region" description="Helical" evidence="7">
    <location>
        <begin position="345"/>
        <end position="362"/>
    </location>
</feature>
<dbReference type="InterPro" id="IPR051843">
    <property type="entry name" value="CPA1_transporter"/>
</dbReference>
<evidence type="ECO:0000256" key="3">
    <source>
        <dbReference type="ARBA" id="ARBA00022692"/>
    </source>
</evidence>
<feature type="region of interest" description="Disordered" evidence="6">
    <location>
        <begin position="21"/>
        <end position="40"/>
    </location>
</feature>
<accession>A0A8J2LHW7</accession>
<dbReference type="AlphaFoldDB" id="A0A8J2LHW7"/>
<feature type="transmembrane region" description="Helical" evidence="7">
    <location>
        <begin position="125"/>
        <end position="154"/>
    </location>
</feature>
<gene>
    <name evidence="9" type="ORF">AFUS01_LOCUS45167</name>
</gene>
<comment type="subcellular location">
    <subcellularLocation>
        <location evidence="1">Membrane</location>
        <topology evidence="1">Multi-pass membrane protein</topology>
    </subcellularLocation>
</comment>
<dbReference type="EMBL" id="CAJVCH010570782">
    <property type="protein sequence ID" value="CAG7835848.1"/>
    <property type="molecule type" value="Genomic_DNA"/>
</dbReference>
<evidence type="ECO:0000256" key="2">
    <source>
        <dbReference type="ARBA" id="ARBA00007367"/>
    </source>
</evidence>
<comment type="caution">
    <text evidence="9">The sequence shown here is derived from an EMBL/GenBank/DDBJ whole genome shotgun (WGS) entry which is preliminary data.</text>
</comment>
<feature type="transmembrane region" description="Helical" evidence="7">
    <location>
        <begin position="441"/>
        <end position="460"/>
    </location>
</feature>
<evidence type="ECO:0000313" key="9">
    <source>
        <dbReference type="EMBL" id="CAG7835848.1"/>
    </source>
</evidence>
<sequence>MSFLVPNKSVGQMGVSTMNVSNTGYSQTETSVDGTRKEDGKSLSAESSSVIHFYPHWCHCSPCLLKKKYRHRDNVSCCLRCKNAFLCPPSGMLSRCMYFFMANALFWTFSWCLDPWMAQDTISALIILELLGLSFGIFFKLMGLPALLAPLIIGIIFNNIPDVDFFRGLHDRRWIGPIRTLALTIILTRAGVELSPKQLKKLKGVVPFAAFGPCIVEAMTCAVLFYFLFENVQWAICFVAGFALAAVSPAVVVPGMLSLKKKNYGVQSGIPTLLIAASSIDDVLAISCFAISLSFVSDPGTEKKEKWKNYVGVLGVFAGIVHGLIIGIIIHFIPSKDMGHKKVPYLRVFILLLLNFCTMFLYEHKETHWLSGAGSVGVLTTSFIGSFGWRSVPHWKSSMHRVENALAHIWTLFVPMLFGTIGREIVVDTFNWNEVGKLCAIIGICLIIRCTTMFVIVLFVRKANYKERFFCAMCWIPKATVQATLAPLVISEFETSKNKHLIANSKSVVLLAVLGILITAPLGSILISICGKRLLRKATDVPDEFPNGEGEPVEDVTEITMIPSFQIVNMDSDEFAEQLPEGDDRLMRIKTSGTQGPDDLANQMTPPKSKIGYFKNKEMKSNSV</sequence>
<evidence type="ECO:0000256" key="5">
    <source>
        <dbReference type="ARBA" id="ARBA00023136"/>
    </source>
</evidence>
<evidence type="ECO:0000313" key="10">
    <source>
        <dbReference type="Proteomes" id="UP000708208"/>
    </source>
</evidence>
<feature type="transmembrane region" description="Helical" evidence="7">
    <location>
        <begin position="273"/>
        <end position="297"/>
    </location>
</feature>
<keyword evidence="3 7" id="KW-0812">Transmembrane</keyword>
<evidence type="ECO:0000259" key="8">
    <source>
        <dbReference type="Pfam" id="PF00999"/>
    </source>
</evidence>